<evidence type="ECO:0000313" key="3">
    <source>
        <dbReference type="Proteomes" id="UP000325315"/>
    </source>
</evidence>
<proteinExistence type="predicted"/>
<name>A0A5B6WYX3_9ROSI</name>
<accession>A0A5B6WYX3</accession>
<dbReference type="OrthoDB" id="786726at2759"/>
<evidence type="ECO:0000256" key="1">
    <source>
        <dbReference type="SAM" id="MobiDB-lite"/>
    </source>
</evidence>
<gene>
    <name evidence="2" type="ORF">EPI10_031023</name>
</gene>
<dbReference type="PANTHER" id="PTHR15503">
    <property type="entry name" value="LDOC1 RELATED"/>
    <property type="match status" value="1"/>
</dbReference>
<keyword evidence="3" id="KW-1185">Reference proteome</keyword>
<organism evidence="2 3">
    <name type="scientific">Gossypium australe</name>
    <dbReference type="NCBI Taxonomy" id="47621"/>
    <lineage>
        <taxon>Eukaryota</taxon>
        <taxon>Viridiplantae</taxon>
        <taxon>Streptophyta</taxon>
        <taxon>Embryophyta</taxon>
        <taxon>Tracheophyta</taxon>
        <taxon>Spermatophyta</taxon>
        <taxon>Magnoliopsida</taxon>
        <taxon>eudicotyledons</taxon>
        <taxon>Gunneridae</taxon>
        <taxon>Pentapetalae</taxon>
        <taxon>rosids</taxon>
        <taxon>malvids</taxon>
        <taxon>Malvales</taxon>
        <taxon>Malvaceae</taxon>
        <taxon>Malvoideae</taxon>
        <taxon>Gossypium</taxon>
    </lineage>
</organism>
<dbReference type="EMBL" id="SMMG02000001">
    <property type="protein sequence ID" value="KAA3487181.1"/>
    <property type="molecule type" value="Genomic_DNA"/>
</dbReference>
<dbReference type="PANTHER" id="PTHR15503:SF45">
    <property type="entry name" value="RNA-DIRECTED DNA POLYMERASE HOMOLOG"/>
    <property type="match status" value="1"/>
</dbReference>
<feature type="region of interest" description="Disordered" evidence="1">
    <location>
        <begin position="1"/>
        <end position="45"/>
    </location>
</feature>
<reference evidence="3" key="1">
    <citation type="journal article" date="2019" name="Plant Biotechnol. J.">
        <title>Genome sequencing of the Australian wild diploid species Gossypium australe highlights disease resistance and delayed gland morphogenesis.</title>
        <authorList>
            <person name="Cai Y."/>
            <person name="Cai X."/>
            <person name="Wang Q."/>
            <person name="Wang P."/>
            <person name="Zhang Y."/>
            <person name="Cai C."/>
            <person name="Xu Y."/>
            <person name="Wang K."/>
            <person name="Zhou Z."/>
            <person name="Wang C."/>
            <person name="Geng S."/>
            <person name="Li B."/>
            <person name="Dong Q."/>
            <person name="Hou Y."/>
            <person name="Wang H."/>
            <person name="Ai P."/>
            <person name="Liu Z."/>
            <person name="Yi F."/>
            <person name="Sun M."/>
            <person name="An G."/>
            <person name="Cheng J."/>
            <person name="Zhang Y."/>
            <person name="Shi Q."/>
            <person name="Xie Y."/>
            <person name="Shi X."/>
            <person name="Chang Y."/>
            <person name="Huang F."/>
            <person name="Chen Y."/>
            <person name="Hong S."/>
            <person name="Mi L."/>
            <person name="Sun Q."/>
            <person name="Zhang L."/>
            <person name="Zhou B."/>
            <person name="Peng R."/>
            <person name="Zhang X."/>
            <person name="Liu F."/>
        </authorList>
    </citation>
    <scope>NUCLEOTIDE SEQUENCE [LARGE SCALE GENOMIC DNA]</scope>
    <source>
        <strain evidence="3">cv. PA1801</strain>
    </source>
</reference>
<protein>
    <submittedName>
        <fullName evidence="2">RVP_2 domain-containing protein</fullName>
    </submittedName>
</protein>
<dbReference type="Proteomes" id="UP000325315">
    <property type="component" value="Unassembled WGS sequence"/>
</dbReference>
<evidence type="ECO:0000313" key="2">
    <source>
        <dbReference type="EMBL" id="KAA3487181.1"/>
    </source>
</evidence>
<dbReference type="Gene3D" id="2.40.70.10">
    <property type="entry name" value="Acid Proteases"/>
    <property type="match status" value="1"/>
</dbReference>
<comment type="caution">
    <text evidence="2">The sequence shown here is derived from an EMBL/GenBank/DDBJ whole genome shotgun (WGS) entry which is preliminary data.</text>
</comment>
<dbReference type="Pfam" id="PF08284">
    <property type="entry name" value="RVP_2"/>
    <property type="match status" value="1"/>
</dbReference>
<dbReference type="AlphaFoldDB" id="A0A5B6WYX3"/>
<sequence length="147" mass="16712">MVEKDRPQNVKSSHMSTRGRPQRNVGNVNGSRGATNDSTGRSEARAPTLFALTKKRHHQMLSPKLPVEITEFMVKVSNPLGKYVLVDKVCKNCPLMTRGYYFPAGLILLPFDKFNMILGMDWLTLHDAVVNCRRKIIELKCRNNEIL</sequence>
<feature type="compositionally biased region" description="Polar residues" evidence="1">
    <location>
        <begin position="24"/>
        <end position="41"/>
    </location>
</feature>
<dbReference type="InterPro" id="IPR032567">
    <property type="entry name" value="RTL1-rel"/>
</dbReference>
<dbReference type="InterPro" id="IPR021109">
    <property type="entry name" value="Peptidase_aspartic_dom_sf"/>
</dbReference>
<dbReference type="CDD" id="cd00303">
    <property type="entry name" value="retropepsin_like"/>
    <property type="match status" value="1"/>
</dbReference>